<gene>
    <name evidence="1" type="ORF">Zmor_002726</name>
</gene>
<dbReference type="Proteomes" id="UP001168821">
    <property type="component" value="Unassembled WGS sequence"/>
</dbReference>
<name>A0AA38HLK9_9CUCU</name>
<reference evidence="1" key="1">
    <citation type="journal article" date="2023" name="G3 (Bethesda)">
        <title>Whole genome assemblies of Zophobas morio and Tenebrio molitor.</title>
        <authorList>
            <person name="Kaur S."/>
            <person name="Stinson S.A."/>
            <person name="diCenzo G.C."/>
        </authorList>
    </citation>
    <scope>NUCLEOTIDE SEQUENCE</scope>
    <source>
        <strain evidence="1">QUZm001</strain>
    </source>
</reference>
<protein>
    <submittedName>
        <fullName evidence="1">Uncharacterized protein</fullName>
    </submittedName>
</protein>
<dbReference type="EMBL" id="JALNTZ010000010">
    <property type="protein sequence ID" value="KAJ3639364.1"/>
    <property type="molecule type" value="Genomic_DNA"/>
</dbReference>
<keyword evidence="2" id="KW-1185">Reference proteome</keyword>
<comment type="caution">
    <text evidence="1">The sequence shown here is derived from an EMBL/GenBank/DDBJ whole genome shotgun (WGS) entry which is preliminary data.</text>
</comment>
<sequence>MAAYGVRAIRSTTGRSGVAGSHNLVAPHRRPPWSFGAATRILPLAARAESESSLRRGHISLDKCQEFNPDGPQDILVMLYRAWREFNAADGRHDTPLDRAHRPRGECRGALDRFLVQRDR</sequence>
<dbReference type="AlphaFoldDB" id="A0AA38HLK9"/>
<accession>A0AA38HLK9</accession>
<proteinExistence type="predicted"/>
<evidence type="ECO:0000313" key="1">
    <source>
        <dbReference type="EMBL" id="KAJ3639364.1"/>
    </source>
</evidence>
<organism evidence="1 2">
    <name type="scientific">Zophobas morio</name>
    <dbReference type="NCBI Taxonomy" id="2755281"/>
    <lineage>
        <taxon>Eukaryota</taxon>
        <taxon>Metazoa</taxon>
        <taxon>Ecdysozoa</taxon>
        <taxon>Arthropoda</taxon>
        <taxon>Hexapoda</taxon>
        <taxon>Insecta</taxon>
        <taxon>Pterygota</taxon>
        <taxon>Neoptera</taxon>
        <taxon>Endopterygota</taxon>
        <taxon>Coleoptera</taxon>
        <taxon>Polyphaga</taxon>
        <taxon>Cucujiformia</taxon>
        <taxon>Tenebrionidae</taxon>
        <taxon>Zophobas</taxon>
    </lineage>
</organism>
<evidence type="ECO:0000313" key="2">
    <source>
        <dbReference type="Proteomes" id="UP001168821"/>
    </source>
</evidence>